<accession>A0AAW1LD15</accession>
<organism evidence="1 2">
    <name type="scientific">Popillia japonica</name>
    <name type="common">Japanese beetle</name>
    <dbReference type="NCBI Taxonomy" id="7064"/>
    <lineage>
        <taxon>Eukaryota</taxon>
        <taxon>Metazoa</taxon>
        <taxon>Ecdysozoa</taxon>
        <taxon>Arthropoda</taxon>
        <taxon>Hexapoda</taxon>
        <taxon>Insecta</taxon>
        <taxon>Pterygota</taxon>
        <taxon>Neoptera</taxon>
        <taxon>Endopterygota</taxon>
        <taxon>Coleoptera</taxon>
        <taxon>Polyphaga</taxon>
        <taxon>Scarabaeiformia</taxon>
        <taxon>Scarabaeidae</taxon>
        <taxon>Rutelinae</taxon>
        <taxon>Popillia</taxon>
    </lineage>
</organism>
<keyword evidence="2" id="KW-1185">Reference proteome</keyword>
<reference evidence="1 2" key="1">
    <citation type="journal article" date="2024" name="BMC Genomics">
        <title>De novo assembly and annotation of Popillia japonica's genome with initial clues to its potential as an invasive pest.</title>
        <authorList>
            <person name="Cucini C."/>
            <person name="Boschi S."/>
            <person name="Funari R."/>
            <person name="Cardaioli E."/>
            <person name="Iannotti N."/>
            <person name="Marturano G."/>
            <person name="Paoli F."/>
            <person name="Bruttini M."/>
            <person name="Carapelli A."/>
            <person name="Frati F."/>
            <person name="Nardi F."/>
        </authorList>
    </citation>
    <scope>NUCLEOTIDE SEQUENCE [LARGE SCALE GENOMIC DNA]</scope>
    <source>
        <strain evidence="1">DMR45628</strain>
    </source>
</reference>
<comment type="caution">
    <text evidence="1">The sequence shown here is derived from an EMBL/GenBank/DDBJ whole genome shotgun (WGS) entry which is preliminary data.</text>
</comment>
<name>A0AAW1LD15_POPJA</name>
<dbReference type="EMBL" id="JASPKY010000124">
    <property type="protein sequence ID" value="KAK9731940.1"/>
    <property type="molecule type" value="Genomic_DNA"/>
</dbReference>
<gene>
    <name evidence="1" type="ORF">QE152_g13226</name>
</gene>
<protein>
    <submittedName>
        <fullName evidence="1">Uncharacterized protein</fullName>
    </submittedName>
</protein>
<proteinExistence type="predicted"/>
<dbReference type="Proteomes" id="UP001458880">
    <property type="component" value="Unassembled WGS sequence"/>
</dbReference>
<dbReference type="AlphaFoldDB" id="A0AAW1LD15"/>
<evidence type="ECO:0000313" key="1">
    <source>
        <dbReference type="EMBL" id="KAK9731940.1"/>
    </source>
</evidence>
<sequence>MPEYFGRRVPLKFFVKWRKARIETFTASKEMYGANLMPKSSFYEWYQKFAEECNEPAEACTATSLQKVEQVLKNDRQCLIRHMTEVTGSNREIDISSTDDLGMRIVSPKLVLRLLTSNLKETPTTQFVRTDSTTWQCSIL</sequence>
<evidence type="ECO:0000313" key="2">
    <source>
        <dbReference type="Proteomes" id="UP001458880"/>
    </source>
</evidence>